<accession>A0AAD4M5W1</accession>
<dbReference type="Proteomes" id="UP001203297">
    <property type="component" value="Unassembled WGS sequence"/>
</dbReference>
<sequence>MSSSLLVNLTRLANEGYPATEVIKYLIDVVGHDVVSFRRNTQVSYMLVDRAREICDAINGHIRRAESGNDWASFEKFTNAIDPIEDALFKLVAFTEDEKALYLAGKTSVEDCITSTEHWATNREEIWKALNVLETKTKLTDLFSEADVSSREADRLEAQNYDDKTFFGEVVEDIKDGLSTLRRVPPAIQNVRTNFDQLLTKLATGSILPWLTVYAVKTGLLVQGMVNMTLRSGPIDAATRNHLRSKLVWEAADELLELLNATTGDGKGSTDQVRLKYEAFLRTLRNTKELALPKSYIELIKQAGRVRRPFHSQAVALISLCRTLVTEFGKEKNHTAENALFLEEFVIFDSPPFGLSLKEAAAAVTELRTVDTENLEEHAAYKALVVAQNRIKICFSAFGLEDDWSAKELLLSDAVTKDKERMDELNKALRTRPPLTTQERAAQAKVTVAVYEKTTPEPQAVHEVTFDVESSARLSAVRWTVAGGLPKQLARRARQEGEFLFGPEDEHRDLHTALSALIDSSNKCKLKLIV</sequence>
<reference evidence="1" key="1">
    <citation type="journal article" date="2022" name="New Phytol.">
        <title>Evolutionary transition to the ectomycorrhizal habit in the genomes of a hyperdiverse lineage of mushroom-forming fungi.</title>
        <authorList>
            <person name="Looney B."/>
            <person name="Miyauchi S."/>
            <person name="Morin E."/>
            <person name="Drula E."/>
            <person name="Courty P.E."/>
            <person name="Kohler A."/>
            <person name="Kuo A."/>
            <person name="LaButti K."/>
            <person name="Pangilinan J."/>
            <person name="Lipzen A."/>
            <person name="Riley R."/>
            <person name="Andreopoulos W."/>
            <person name="He G."/>
            <person name="Johnson J."/>
            <person name="Nolan M."/>
            <person name="Tritt A."/>
            <person name="Barry K.W."/>
            <person name="Grigoriev I.V."/>
            <person name="Nagy L.G."/>
            <person name="Hibbett D."/>
            <person name="Henrissat B."/>
            <person name="Matheny P.B."/>
            <person name="Labbe J."/>
            <person name="Martin F.M."/>
        </authorList>
    </citation>
    <scope>NUCLEOTIDE SEQUENCE</scope>
    <source>
        <strain evidence="1">BPL690</strain>
    </source>
</reference>
<dbReference type="EMBL" id="WTXG01000017">
    <property type="protein sequence ID" value="KAI0300712.1"/>
    <property type="molecule type" value="Genomic_DNA"/>
</dbReference>
<name>A0AAD4M5W1_9AGAM</name>
<organism evidence="1 2">
    <name type="scientific">Multifurca ochricompacta</name>
    <dbReference type="NCBI Taxonomy" id="376703"/>
    <lineage>
        <taxon>Eukaryota</taxon>
        <taxon>Fungi</taxon>
        <taxon>Dikarya</taxon>
        <taxon>Basidiomycota</taxon>
        <taxon>Agaricomycotina</taxon>
        <taxon>Agaricomycetes</taxon>
        <taxon>Russulales</taxon>
        <taxon>Russulaceae</taxon>
        <taxon>Multifurca</taxon>
    </lineage>
</organism>
<dbReference type="AlphaFoldDB" id="A0AAD4M5W1"/>
<protein>
    <submittedName>
        <fullName evidence="1">Uncharacterized protein</fullName>
    </submittedName>
</protein>
<evidence type="ECO:0000313" key="2">
    <source>
        <dbReference type="Proteomes" id="UP001203297"/>
    </source>
</evidence>
<proteinExistence type="predicted"/>
<comment type="caution">
    <text evidence="1">The sequence shown here is derived from an EMBL/GenBank/DDBJ whole genome shotgun (WGS) entry which is preliminary data.</text>
</comment>
<evidence type="ECO:0000313" key="1">
    <source>
        <dbReference type="EMBL" id="KAI0300712.1"/>
    </source>
</evidence>
<gene>
    <name evidence="1" type="ORF">B0F90DRAFT_1817465</name>
</gene>
<keyword evidence="2" id="KW-1185">Reference proteome</keyword>